<sequence length="207" mass="23455">MAAISALITEIRTDISDDDSTRFSDTQILNVIKKAIRRANRIVQRNGLQFGKKKASLTTTANQAYLTLSDVTDFDVLIGLWRDDTHEKLKLATEDEWERIISADELDYYHLDYANDKIEFNGTPSSAIALTLHYYPTIDPSAYTTATTMPWAGRLDDIVMEYVGVRLKTIDEMDVSYDTKLLTDLESQILQSYMPNAPQMVEGSGWL</sequence>
<dbReference type="EMBL" id="MT143129">
    <property type="protein sequence ID" value="QJA93195.1"/>
    <property type="molecule type" value="Genomic_DNA"/>
</dbReference>
<proteinExistence type="predicted"/>
<dbReference type="Pfam" id="PF24175">
    <property type="entry name" value="SU10_adaptor"/>
    <property type="match status" value="1"/>
</dbReference>
<evidence type="ECO:0000313" key="1">
    <source>
        <dbReference type="EMBL" id="QJA93195.1"/>
    </source>
</evidence>
<dbReference type="AlphaFoldDB" id="A0A6M3LJX6"/>
<gene>
    <name evidence="1" type="ORF">MM415B04323_0011</name>
</gene>
<name>A0A6M3LJX6_9ZZZZ</name>
<organism evidence="1">
    <name type="scientific">viral metagenome</name>
    <dbReference type="NCBI Taxonomy" id="1070528"/>
    <lineage>
        <taxon>unclassified sequences</taxon>
        <taxon>metagenomes</taxon>
        <taxon>organismal metagenomes</taxon>
    </lineage>
</organism>
<protein>
    <submittedName>
        <fullName evidence="1">Uncharacterized protein</fullName>
    </submittedName>
</protein>
<accession>A0A6M3LJX6</accession>
<reference evidence="1" key="1">
    <citation type="submission" date="2020-03" db="EMBL/GenBank/DDBJ databases">
        <title>The deep terrestrial virosphere.</title>
        <authorList>
            <person name="Holmfeldt K."/>
            <person name="Nilsson E."/>
            <person name="Simone D."/>
            <person name="Lopez-Fernandez M."/>
            <person name="Wu X."/>
            <person name="de Brujin I."/>
            <person name="Lundin D."/>
            <person name="Andersson A."/>
            <person name="Bertilsson S."/>
            <person name="Dopson M."/>
        </authorList>
    </citation>
    <scope>NUCLEOTIDE SEQUENCE</scope>
    <source>
        <strain evidence="1">MM415B04323</strain>
    </source>
</reference>
<dbReference type="InterPro" id="IPR056209">
    <property type="entry name" value="SU10_adaptor"/>
</dbReference>